<dbReference type="PANTHER" id="PTHR11177">
    <property type="entry name" value="CHITINASE"/>
    <property type="match status" value="1"/>
</dbReference>
<evidence type="ECO:0000313" key="10">
    <source>
        <dbReference type="EMBL" id="MBT0773288.1"/>
    </source>
</evidence>
<feature type="chain" id="PRO_5046386911" description="chitinase" evidence="8">
    <location>
        <begin position="29"/>
        <end position="407"/>
    </location>
</feature>
<dbReference type="Gene3D" id="3.20.20.80">
    <property type="entry name" value="Glycosidases"/>
    <property type="match status" value="1"/>
</dbReference>
<dbReference type="InterPro" id="IPR011583">
    <property type="entry name" value="Chitinase_II/V-like_cat"/>
</dbReference>
<feature type="signal peptide" evidence="8">
    <location>
        <begin position="1"/>
        <end position="28"/>
    </location>
</feature>
<dbReference type="Pfam" id="PF00704">
    <property type="entry name" value="Glyco_hydro_18"/>
    <property type="match status" value="1"/>
</dbReference>
<keyword evidence="8" id="KW-0732">Signal</keyword>
<proteinExistence type="inferred from homology"/>
<keyword evidence="5 6" id="KW-0326">Glycosidase</keyword>
<gene>
    <name evidence="10" type="ORF">KIH74_30365</name>
</gene>
<comment type="catalytic activity">
    <reaction evidence="1">
        <text>Random endo-hydrolysis of N-acetyl-beta-D-glucosaminide (1-&gt;4)-beta-linkages in chitin and chitodextrins.</text>
        <dbReference type="EC" id="3.2.1.14"/>
    </reaction>
</comment>
<evidence type="ECO:0000256" key="7">
    <source>
        <dbReference type="RuleBase" id="RU004453"/>
    </source>
</evidence>
<dbReference type="SUPFAM" id="SSF54556">
    <property type="entry name" value="Chitinase insertion domain"/>
    <property type="match status" value="1"/>
</dbReference>
<dbReference type="SMART" id="SM00636">
    <property type="entry name" value="Glyco_18"/>
    <property type="match status" value="1"/>
</dbReference>
<evidence type="ECO:0000259" key="9">
    <source>
        <dbReference type="PROSITE" id="PS51910"/>
    </source>
</evidence>
<accession>A0ABS5TQN6</accession>
<dbReference type="RefSeq" id="WP_214159827.1">
    <property type="nucleotide sequence ID" value="NZ_JAHBAY010000016.1"/>
</dbReference>
<evidence type="ECO:0000313" key="11">
    <source>
        <dbReference type="Proteomes" id="UP001197247"/>
    </source>
</evidence>
<dbReference type="Proteomes" id="UP001197247">
    <property type="component" value="Unassembled WGS sequence"/>
</dbReference>
<evidence type="ECO:0000256" key="2">
    <source>
        <dbReference type="ARBA" id="ARBA00012729"/>
    </source>
</evidence>
<dbReference type="PANTHER" id="PTHR11177:SF317">
    <property type="entry name" value="CHITINASE 12-RELATED"/>
    <property type="match status" value="1"/>
</dbReference>
<dbReference type="InterPro" id="IPR001223">
    <property type="entry name" value="Glyco_hydro18_cat"/>
</dbReference>
<dbReference type="PROSITE" id="PS51910">
    <property type="entry name" value="GH18_2"/>
    <property type="match status" value="1"/>
</dbReference>
<organism evidence="10 11">
    <name type="scientific">Kineosporia corallincola</name>
    <dbReference type="NCBI Taxonomy" id="2835133"/>
    <lineage>
        <taxon>Bacteria</taxon>
        <taxon>Bacillati</taxon>
        <taxon>Actinomycetota</taxon>
        <taxon>Actinomycetes</taxon>
        <taxon>Kineosporiales</taxon>
        <taxon>Kineosporiaceae</taxon>
        <taxon>Kineosporia</taxon>
    </lineage>
</organism>
<dbReference type="InterPro" id="IPR050314">
    <property type="entry name" value="Glycosyl_Hydrlase_18"/>
</dbReference>
<dbReference type="InterPro" id="IPR001579">
    <property type="entry name" value="Glyco_hydro_18_chit_AS"/>
</dbReference>
<feature type="domain" description="GH18" evidence="9">
    <location>
        <begin position="38"/>
        <end position="407"/>
    </location>
</feature>
<evidence type="ECO:0000256" key="5">
    <source>
        <dbReference type="ARBA" id="ARBA00023295"/>
    </source>
</evidence>
<keyword evidence="4" id="KW-0146">Chitin degradation</keyword>
<evidence type="ECO:0000256" key="3">
    <source>
        <dbReference type="ARBA" id="ARBA00022801"/>
    </source>
</evidence>
<dbReference type="InterPro" id="IPR017853">
    <property type="entry name" value="GH"/>
</dbReference>
<dbReference type="SUPFAM" id="SSF51445">
    <property type="entry name" value="(Trans)glycosidases"/>
    <property type="match status" value="1"/>
</dbReference>
<keyword evidence="4" id="KW-0119">Carbohydrate metabolism</keyword>
<evidence type="ECO:0000256" key="1">
    <source>
        <dbReference type="ARBA" id="ARBA00000822"/>
    </source>
</evidence>
<keyword evidence="11" id="KW-1185">Reference proteome</keyword>
<dbReference type="EMBL" id="JAHBAY010000016">
    <property type="protein sequence ID" value="MBT0773288.1"/>
    <property type="molecule type" value="Genomic_DNA"/>
</dbReference>
<evidence type="ECO:0000256" key="4">
    <source>
        <dbReference type="ARBA" id="ARBA00023024"/>
    </source>
</evidence>
<reference evidence="10 11" key="1">
    <citation type="submission" date="2021-05" db="EMBL/GenBank/DDBJ databases">
        <title>Kineosporia and Streptomyces sp. nov. two new marine actinobacteria isolated from Coral.</title>
        <authorList>
            <person name="Buangrab K."/>
            <person name="Sutthacheep M."/>
            <person name="Yeemin T."/>
            <person name="Harunari E."/>
            <person name="Igarashi Y."/>
            <person name="Kanchanasin P."/>
            <person name="Tanasupawat S."/>
            <person name="Phongsopitanun W."/>
        </authorList>
    </citation>
    <scope>NUCLEOTIDE SEQUENCE [LARGE SCALE GENOMIC DNA]</scope>
    <source>
        <strain evidence="10 11">J2-2</strain>
    </source>
</reference>
<comment type="caution">
    <text evidence="10">The sequence shown here is derived from an EMBL/GenBank/DDBJ whole genome shotgun (WGS) entry which is preliminary data.</text>
</comment>
<dbReference type="Gene3D" id="3.10.50.10">
    <property type="match status" value="1"/>
</dbReference>
<dbReference type="PROSITE" id="PS01095">
    <property type="entry name" value="GH18_1"/>
    <property type="match status" value="1"/>
</dbReference>
<protein>
    <recommendedName>
        <fullName evidence="2">chitinase</fullName>
        <ecNumber evidence="2">3.2.1.14</ecNumber>
    </recommendedName>
</protein>
<evidence type="ECO:0000256" key="8">
    <source>
        <dbReference type="SAM" id="SignalP"/>
    </source>
</evidence>
<comment type="similarity">
    <text evidence="7">Belongs to the glycosyl hydrolase 18 family.</text>
</comment>
<evidence type="ECO:0000256" key="6">
    <source>
        <dbReference type="RuleBase" id="RU000489"/>
    </source>
</evidence>
<sequence length="407" mass="43720">MRRSGLLALCLAVASAVGTTSWPLPAQAGTPVAAAPRARVVGYYTSWSVYGDQAVPVKAMHTSGAASRMTHVLYAFGAVRGGKCEIGDAYADYRRLFPASESVDGVADSASQALAGNFNQLRELKRRHPGLKVLWSFGGGASGGFSRAARKPVTFAKSCRALVEDERWGDVFDGIDIDWEYPNACGKVCDRSGYSSYPALLKAVRGQFRHDLVTSAVTGNGRAGGTLDRADYAGGVRYLDWLMPMTYDYYGTWARKGPTAPHAPLSDFPGAQFPGFDARTVIARLRSQGVPSRKLLLGIPFYGRGWTGVTQAGPGGRARGPAGGTSSGTPGVDDYKVLADRCPPTGYAGDTAYAKCGRQWWSYDTPRTVGRKMRYARQQKLGGAFFWDFSGDTRNASMTRAIAKGLR</sequence>
<keyword evidence="4" id="KW-0624">Polysaccharide degradation</keyword>
<name>A0ABS5TQN6_9ACTN</name>
<dbReference type="InterPro" id="IPR029070">
    <property type="entry name" value="Chitinase_insertion_sf"/>
</dbReference>
<keyword evidence="3 6" id="KW-0378">Hydrolase</keyword>
<dbReference type="EC" id="3.2.1.14" evidence="2"/>